<dbReference type="AlphaFoldDB" id="A0A1G1VEX9"/>
<dbReference type="EMBL" id="MHCD01000024">
    <property type="protein sequence ID" value="OGY13921.1"/>
    <property type="molecule type" value="Genomic_DNA"/>
</dbReference>
<dbReference type="PANTHER" id="PTHR41930">
    <property type="entry name" value="UPF0200 PROTEIN MJ1399"/>
    <property type="match status" value="1"/>
</dbReference>
<evidence type="ECO:0000313" key="2">
    <source>
        <dbReference type="Proteomes" id="UP000177685"/>
    </source>
</evidence>
<proteinExistence type="predicted"/>
<evidence type="ECO:0008006" key="3">
    <source>
        <dbReference type="Google" id="ProtNLM"/>
    </source>
</evidence>
<organism evidence="1 2">
    <name type="scientific">Candidatus Blackburnbacteria bacterium RIFCSPLOWO2_01_FULL_41_27</name>
    <dbReference type="NCBI Taxonomy" id="1797520"/>
    <lineage>
        <taxon>Bacteria</taxon>
        <taxon>Candidatus Blackburniibacteriota</taxon>
    </lineage>
</organism>
<name>A0A1G1VEX9_9BACT</name>
<dbReference type="Proteomes" id="UP000177685">
    <property type="component" value="Unassembled WGS sequence"/>
</dbReference>
<accession>A0A1G1VEX9</accession>
<reference evidence="1 2" key="1">
    <citation type="journal article" date="2016" name="Nat. Commun.">
        <title>Thousands of microbial genomes shed light on interconnected biogeochemical processes in an aquifer system.</title>
        <authorList>
            <person name="Anantharaman K."/>
            <person name="Brown C.T."/>
            <person name="Hug L.A."/>
            <person name="Sharon I."/>
            <person name="Castelle C.J."/>
            <person name="Probst A.J."/>
            <person name="Thomas B.C."/>
            <person name="Singh A."/>
            <person name="Wilkins M.J."/>
            <person name="Karaoz U."/>
            <person name="Brodie E.L."/>
            <person name="Williams K.H."/>
            <person name="Hubbard S.S."/>
            <person name="Banfield J.F."/>
        </authorList>
    </citation>
    <scope>NUCLEOTIDE SEQUENCE [LARGE SCALE GENOMIC DNA]</scope>
</reference>
<gene>
    <name evidence="1" type="ORF">A3A58_03645</name>
</gene>
<sequence>MNIFLFTGLSATGKTTIARFLRERLGIPVVDERKILHQLAEREGYTRTRHWLESVGLQVVLDEALRETVRVIKEQGSGKAVIIDGSYDRRLPQTLLKTIEGCKVFIIALTVGETTREARMEGRLGTNKTEAGKEMALIDNWKLEAGIIELMNKADLVVDSERPVAETVQELQLVFEAVLGRRAVGSERR</sequence>
<comment type="caution">
    <text evidence="1">The sequence shown here is derived from an EMBL/GenBank/DDBJ whole genome shotgun (WGS) entry which is preliminary data.</text>
</comment>
<dbReference type="Pfam" id="PF13207">
    <property type="entry name" value="AAA_17"/>
    <property type="match status" value="1"/>
</dbReference>
<dbReference type="PANTHER" id="PTHR41930:SF1">
    <property type="entry name" value="DEPHOSPHO-COA KINASE"/>
    <property type="match status" value="1"/>
</dbReference>
<dbReference type="SUPFAM" id="SSF52540">
    <property type="entry name" value="P-loop containing nucleoside triphosphate hydrolases"/>
    <property type="match status" value="1"/>
</dbReference>
<dbReference type="InterPro" id="IPR027417">
    <property type="entry name" value="P-loop_NTPase"/>
</dbReference>
<protein>
    <recommendedName>
        <fullName evidence="3">Dephospho-CoA kinase</fullName>
    </recommendedName>
</protein>
<dbReference type="Gene3D" id="3.40.50.300">
    <property type="entry name" value="P-loop containing nucleotide triphosphate hydrolases"/>
    <property type="match status" value="1"/>
</dbReference>
<evidence type="ECO:0000313" key="1">
    <source>
        <dbReference type="EMBL" id="OGY13921.1"/>
    </source>
</evidence>